<gene>
    <name evidence="2" type="ORF">CYMTET_8381</name>
</gene>
<feature type="compositionally biased region" description="Basic residues" evidence="1">
    <location>
        <begin position="1"/>
        <end position="10"/>
    </location>
</feature>
<feature type="region of interest" description="Disordered" evidence="1">
    <location>
        <begin position="76"/>
        <end position="98"/>
    </location>
</feature>
<dbReference type="EMBL" id="LGRX02002575">
    <property type="protein sequence ID" value="KAK3283942.1"/>
    <property type="molecule type" value="Genomic_DNA"/>
</dbReference>
<feature type="compositionally biased region" description="Low complexity" evidence="1">
    <location>
        <begin position="32"/>
        <end position="41"/>
    </location>
</feature>
<feature type="region of interest" description="Disordered" evidence="1">
    <location>
        <begin position="1"/>
        <end position="41"/>
    </location>
</feature>
<reference evidence="2 3" key="1">
    <citation type="journal article" date="2015" name="Genome Biol. Evol.">
        <title>Comparative Genomics of a Bacterivorous Green Alga Reveals Evolutionary Causalities and Consequences of Phago-Mixotrophic Mode of Nutrition.</title>
        <authorList>
            <person name="Burns J.A."/>
            <person name="Paasch A."/>
            <person name="Narechania A."/>
            <person name="Kim E."/>
        </authorList>
    </citation>
    <scope>NUCLEOTIDE SEQUENCE [LARGE SCALE GENOMIC DNA]</scope>
    <source>
        <strain evidence="2 3">PLY_AMNH</strain>
    </source>
</reference>
<feature type="compositionally biased region" description="Gly residues" evidence="1">
    <location>
        <begin position="19"/>
        <end position="31"/>
    </location>
</feature>
<keyword evidence="3" id="KW-1185">Reference proteome</keyword>
<proteinExistence type="predicted"/>
<dbReference type="AlphaFoldDB" id="A0AAE0GTC8"/>
<feature type="compositionally biased region" description="Polar residues" evidence="1">
    <location>
        <begin position="83"/>
        <end position="98"/>
    </location>
</feature>
<evidence type="ECO:0000313" key="3">
    <source>
        <dbReference type="Proteomes" id="UP001190700"/>
    </source>
</evidence>
<evidence type="ECO:0000313" key="2">
    <source>
        <dbReference type="EMBL" id="KAK3283942.1"/>
    </source>
</evidence>
<name>A0AAE0GTC8_9CHLO</name>
<evidence type="ECO:0000256" key="1">
    <source>
        <dbReference type="SAM" id="MobiDB-lite"/>
    </source>
</evidence>
<protein>
    <submittedName>
        <fullName evidence="2">Uncharacterized protein</fullName>
    </submittedName>
</protein>
<dbReference type="Proteomes" id="UP001190700">
    <property type="component" value="Unassembled WGS sequence"/>
</dbReference>
<comment type="caution">
    <text evidence="2">The sequence shown here is derived from an EMBL/GenBank/DDBJ whole genome shotgun (WGS) entry which is preliminary data.</text>
</comment>
<organism evidence="2 3">
    <name type="scientific">Cymbomonas tetramitiformis</name>
    <dbReference type="NCBI Taxonomy" id="36881"/>
    <lineage>
        <taxon>Eukaryota</taxon>
        <taxon>Viridiplantae</taxon>
        <taxon>Chlorophyta</taxon>
        <taxon>Pyramimonadophyceae</taxon>
        <taxon>Pyramimonadales</taxon>
        <taxon>Pyramimonadaceae</taxon>
        <taxon>Cymbomonas</taxon>
    </lineage>
</organism>
<sequence>MLGHGRRRRGANSVRQRGAGNGQAGSGGGTQASGTGQAAGASGALAAGASGALAAGWCIVPLQQCSFYRLSTKDSENLRTDGIQRTQGLAGTVNPRTD</sequence>
<accession>A0AAE0GTC8</accession>